<keyword evidence="5" id="KW-1185">Reference proteome</keyword>
<feature type="domain" description="AMP-binding enzyme C-terminal" evidence="3">
    <location>
        <begin position="407"/>
        <end position="483"/>
    </location>
</feature>
<evidence type="ECO:0000259" key="2">
    <source>
        <dbReference type="Pfam" id="PF00501"/>
    </source>
</evidence>
<dbReference type="SUPFAM" id="SSF56801">
    <property type="entry name" value="Acetyl-CoA synthetase-like"/>
    <property type="match status" value="1"/>
</dbReference>
<protein>
    <recommendedName>
        <fullName evidence="6">Malonyl-CoA synthase</fullName>
    </recommendedName>
</protein>
<dbReference type="InterPro" id="IPR042099">
    <property type="entry name" value="ANL_N_sf"/>
</dbReference>
<dbReference type="InterPro" id="IPR020845">
    <property type="entry name" value="AMP-binding_CS"/>
</dbReference>
<dbReference type="Proteomes" id="UP000835052">
    <property type="component" value="Unassembled WGS sequence"/>
</dbReference>
<dbReference type="AlphaFoldDB" id="A0A8S1HDI8"/>
<dbReference type="PANTHER" id="PTHR43201">
    <property type="entry name" value="ACYL-COA SYNTHETASE"/>
    <property type="match status" value="1"/>
</dbReference>
<reference evidence="4" key="1">
    <citation type="submission" date="2020-10" db="EMBL/GenBank/DDBJ databases">
        <authorList>
            <person name="Kikuchi T."/>
        </authorList>
    </citation>
    <scope>NUCLEOTIDE SEQUENCE</scope>
    <source>
        <strain evidence="4">NKZ352</strain>
    </source>
</reference>
<accession>A0A8S1HDI8</accession>
<proteinExistence type="inferred from homology"/>
<dbReference type="Gene3D" id="3.30.300.30">
    <property type="match status" value="1"/>
</dbReference>
<organism evidence="4 5">
    <name type="scientific">Caenorhabditis auriculariae</name>
    <dbReference type="NCBI Taxonomy" id="2777116"/>
    <lineage>
        <taxon>Eukaryota</taxon>
        <taxon>Metazoa</taxon>
        <taxon>Ecdysozoa</taxon>
        <taxon>Nematoda</taxon>
        <taxon>Chromadorea</taxon>
        <taxon>Rhabditida</taxon>
        <taxon>Rhabditina</taxon>
        <taxon>Rhabditomorpha</taxon>
        <taxon>Rhabditoidea</taxon>
        <taxon>Rhabditidae</taxon>
        <taxon>Peloderinae</taxon>
        <taxon>Caenorhabditis</taxon>
    </lineage>
</organism>
<evidence type="ECO:0000313" key="5">
    <source>
        <dbReference type="Proteomes" id="UP000835052"/>
    </source>
</evidence>
<evidence type="ECO:0008006" key="6">
    <source>
        <dbReference type="Google" id="ProtNLM"/>
    </source>
</evidence>
<dbReference type="CDD" id="cd05941">
    <property type="entry name" value="MCS"/>
    <property type="match status" value="1"/>
</dbReference>
<comment type="similarity">
    <text evidence="1">Belongs to the ATP-dependent AMP-binding enzyme family.</text>
</comment>
<dbReference type="Pfam" id="PF00501">
    <property type="entry name" value="AMP-binding"/>
    <property type="match status" value="1"/>
</dbReference>
<dbReference type="GO" id="GO:0006631">
    <property type="term" value="P:fatty acid metabolic process"/>
    <property type="evidence" value="ECO:0007669"/>
    <property type="project" value="TreeGrafter"/>
</dbReference>
<dbReference type="InterPro" id="IPR000873">
    <property type="entry name" value="AMP-dep_synth/lig_dom"/>
</dbReference>
<dbReference type="GO" id="GO:0031956">
    <property type="term" value="F:medium-chain fatty acid-CoA ligase activity"/>
    <property type="evidence" value="ECO:0007669"/>
    <property type="project" value="TreeGrafter"/>
</dbReference>
<feature type="domain" description="AMP-dependent synthetase/ligase" evidence="2">
    <location>
        <begin position="26"/>
        <end position="342"/>
    </location>
</feature>
<dbReference type="PANTHER" id="PTHR43201:SF8">
    <property type="entry name" value="ACYL-COA SYNTHETASE FAMILY MEMBER 3"/>
    <property type="match status" value="1"/>
</dbReference>
<comment type="caution">
    <text evidence="4">The sequence shown here is derived from an EMBL/GenBank/DDBJ whole genome shotgun (WGS) entry which is preliminary data.</text>
</comment>
<name>A0A8S1HDI8_9PELO</name>
<dbReference type="PROSITE" id="PS00455">
    <property type="entry name" value="AMP_BINDING"/>
    <property type="match status" value="1"/>
</dbReference>
<dbReference type="NCBIfam" id="NF005702">
    <property type="entry name" value="PRK07514.1"/>
    <property type="match status" value="1"/>
</dbReference>
<evidence type="ECO:0000313" key="4">
    <source>
        <dbReference type="EMBL" id="CAD6193287.1"/>
    </source>
</evidence>
<evidence type="ECO:0000256" key="1">
    <source>
        <dbReference type="ARBA" id="ARBA00006432"/>
    </source>
</evidence>
<dbReference type="EMBL" id="CAJGYM010000034">
    <property type="protein sequence ID" value="CAD6193287.1"/>
    <property type="molecule type" value="Genomic_DNA"/>
</dbReference>
<dbReference type="OrthoDB" id="2962993at2759"/>
<sequence>MQINVNASLIDFAPWKNNITVRARLRSDPRQEMFYEDNGRVTTYGEFMKRAGQYAYVLAYKYKIEKGDRVMARVSKTVDTVALYIACLQIGAVYIPVNTAYTEKEAAHYIKDATPTLLVSCATDIDFKFKDRLIVVDENQLSDDTNSAKEMTDIENVRFTDPASICYTSGTTGLPKGAVLTHGGLSTNAEQIVKAWGFTNKDRNLHCLPFYHVHGMYMSLHSSLFSHSALIWRKKFEVEDAIEHMKNATVMMGVPTYFSRLLSSPHFEKPVFSNMRVFISGSAPLSVATIDAFEKKTGHVILERYGMTEAQVMSTNPLHGERIPGTVGPALADIKIRIGEGDGIEIQSQSLFAGYWNNPEKTKSEFTADGWFKTGDCGTIDEKGYLRIAGRSKDLIISGGLNVYPKEIEDAIDPLPNVKESAVIASPHPDFGEAVVAIVVLKERKKKFNEKDFEKNIREILKENLAHYKIPKRVIVVEELPRNWMTKVMKNVLRDQYKNLFDSK</sequence>
<dbReference type="Gene3D" id="3.40.50.12780">
    <property type="entry name" value="N-terminal domain of ligase-like"/>
    <property type="match status" value="1"/>
</dbReference>
<gene>
    <name evidence="4" type="ORF">CAUJ_LOCUS9206</name>
</gene>
<dbReference type="InterPro" id="IPR025110">
    <property type="entry name" value="AMP-bd_C"/>
</dbReference>
<dbReference type="Pfam" id="PF13193">
    <property type="entry name" value="AMP-binding_C"/>
    <property type="match status" value="1"/>
</dbReference>
<dbReference type="InterPro" id="IPR045851">
    <property type="entry name" value="AMP-bd_C_sf"/>
</dbReference>
<evidence type="ECO:0000259" key="3">
    <source>
        <dbReference type="Pfam" id="PF13193"/>
    </source>
</evidence>